<comment type="caution">
    <text evidence="2">The sequence shown here is derived from an EMBL/GenBank/DDBJ whole genome shotgun (WGS) entry which is preliminary data.</text>
</comment>
<protein>
    <recommendedName>
        <fullName evidence="4">Succinate-semialdehyde dehydrogenase</fullName>
    </recommendedName>
</protein>
<reference evidence="2 3" key="1">
    <citation type="submission" date="2023-07" db="EMBL/GenBank/DDBJ databases">
        <authorList>
            <person name="Peeters C."/>
        </authorList>
    </citation>
    <scope>NUCLEOTIDE SEQUENCE [LARGE SCALE GENOMIC DNA]</scope>
    <source>
        <strain evidence="2 3">LMG 19083</strain>
    </source>
</reference>
<gene>
    <name evidence="2" type="ORF">LMG19083_04916</name>
</gene>
<dbReference type="InterPro" id="IPR018721">
    <property type="entry name" value="DUF2252"/>
</dbReference>
<proteinExistence type="predicted"/>
<dbReference type="InterPro" id="IPR011009">
    <property type="entry name" value="Kinase-like_dom_sf"/>
</dbReference>
<keyword evidence="3" id="KW-1185">Reference proteome</keyword>
<dbReference type="Proteomes" id="UP001189813">
    <property type="component" value="Unassembled WGS sequence"/>
</dbReference>
<dbReference type="PANTHER" id="PTHR39441:SF1">
    <property type="entry name" value="DUF2252 DOMAIN-CONTAINING PROTEIN"/>
    <property type="match status" value="1"/>
</dbReference>
<dbReference type="SUPFAM" id="SSF56112">
    <property type="entry name" value="Protein kinase-like (PK-like)"/>
    <property type="match status" value="1"/>
</dbReference>
<name>A0ABM9K0K8_9RALS</name>
<dbReference type="PANTHER" id="PTHR39441">
    <property type="entry name" value="DUF2252 DOMAIN-CONTAINING PROTEIN"/>
    <property type="match status" value="1"/>
</dbReference>
<accession>A0ABM9K0K8</accession>
<organism evidence="2 3">
    <name type="scientific">Ralstonia psammae</name>
    <dbReference type="NCBI Taxonomy" id="3058598"/>
    <lineage>
        <taxon>Bacteria</taxon>
        <taxon>Pseudomonadati</taxon>
        <taxon>Pseudomonadota</taxon>
        <taxon>Betaproteobacteria</taxon>
        <taxon>Burkholderiales</taxon>
        <taxon>Burkholderiaceae</taxon>
        <taxon>Ralstonia</taxon>
    </lineage>
</organism>
<dbReference type="RefSeq" id="WP_316669573.1">
    <property type="nucleotide sequence ID" value="NZ_CATZBU010000026.1"/>
</dbReference>
<evidence type="ECO:0008006" key="4">
    <source>
        <dbReference type="Google" id="ProtNLM"/>
    </source>
</evidence>
<sequence length="442" mass="48368">MHDSTRILLEYNAGRDPERLTRKLDAIAADPFSFFRGTNNLYAASLADAALLHDAPRTLVCGDLHLENFGSFKGDNGLVYFDMNDFDEALAAPFTVDLVRVLSSLQVASYSWKLADEDANNLCRRFLDTYAAALVDGKPRWVERATATGIVLDLLRGLRKRNRAAYLAQRTVREGNQIHLRIDGRRTLRASKDEARRARRILQAYGEQGNGNGSGRAQRFIAIDVARRIAGTGSLGLERYSVLARPESDPATLRLIDIKLSIPSVWADTLGSACSVAPWHSEAGRVVDIQRLSQAISPALLRGVVYGAKGEKPKSYVVKSLQPTADRVALGSGKNVVAKLDDALQTMARVAAWCHLRGCGRHGTDLVEQVQDYAAGTAWRKSALKLAAHGRKVSLRQWAEFAEDYRQARGVDRQGLPLRTREAGPTTTGDVSATASSSSAVR</sequence>
<feature type="region of interest" description="Disordered" evidence="1">
    <location>
        <begin position="413"/>
        <end position="442"/>
    </location>
</feature>
<dbReference type="Pfam" id="PF10009">
    <property type="entry name" value="DUF2252"/>
    <property type="match status" value="1"/>
</dbReference>
<feature type="compositionally biased region" description="Low complexity" evidence="1">
    <location>
        <begin position="432"/>
        <end position="442"/>
    </location>
</feature>
<evidence type="ECO:0000256" key="1">
    <source>
        <dbReference type="SAM" id="MobiDB-lite"/>
    </source>
</evidence>
<evidence type="ECO:0000313" key="2">
    <source>
        <dbReference type="EMBL" id="CAJ0809369.1"/>
    </source>
</evidence>
<evidence type="ECO:0000313" key="3">
    <source>
        <dbReference type="Proteomes" id="UP001189813"/>
    </source>
</evidence>
<dbReference type="EMBL" id="CATZBU010000026">
    <property type="protein sequence ID" value="CAJ0809369.1"/>
    <property type="molecule type" value="Genomic_DNA"/>
</dbReference>